<dbReference type="AlphaFoldDB" id="A0A9D1DAX8"/>
<feature type="domain" description="DDH" evidence="6">
    <location>
        <begin position="78"/>
        <end position="249"/>
    </location>
</feature>
<organism evidence="9 10">
    <name type="scientific">Candidatus Choladousia intestinavium</name>
    <dbReference type="NCBI Taxonomy" id="2840727"/>
    <lineage>
        <taxon>Bacteria</taxon>
        <taxon>Bacillati</taxon>
        <taxon>Bacillota</taxon>
        <taxon>Clostridia</taxon>
        <taxon>Lachnospirales</taxon>
        <taxon>Lachnospiraceae</taxon>
        <taxon>Lachnospiraceae incertae sedis</taxon>
        <taxon>Candidatus Choladousia</taxon>
    </lineage>
</organism>
<dbReference type="InterPro" id="IPR041122">
    <property type="entry name" value="RecJ_OB"/>
</dbReference>
<feature type="domain" description="DHHA1" evidence="7">
    <location>
        <begin position="368"/>
        <end position="461"/>
    </location>
</feature>
<reference evidence="9" key="2">
    <citation type="journal article" date="2021" name="PeerJ">
        <title>Extensive microbial diversity within the chicken gut microbiome revealed by metagenomics and culture.</title>
        <authorList>
            <person name="Gilroy R."/>
            <person name="Ravi A."/>
            <person name="Getino M."/>
            <person name="Pursley I."/>
            <person name="Horton D.L."/>
            <person name="Alikhan N.F."/>
            <person name="Baker D."/>
            <person name="Gharbi K."/>
            <person name="Hall N."/>
            <person name="Watson M."/>
            <person name="Adriaenssens E.M."/>
            <person name="Foster-Nyarko E."/>
            <person name="Jarju S."/>
            <person name="Secka A."/>
            <person name="Antonio M."/>
            <person name="Oren A."/>
            <person name="Chaudhuri R.R."/>
            <person name="La Ragione R."/>
            <person name="Hildebrand F."/>
            <person name="Pallen M.J."/>
        </authorList>
    </citation>
    <scope>NUCLEOTIDE SEQUENCE</scope>
    <source>
        <strain evidence="9">ChiSjej4B22-8148</strain>
    </source>
</reference>
<dbReference type="InterPro" id="IPR051673">
    <property type="entry name" value="SSDNA_exonuclease_RecJ"/>
</dbReference>
<sequence>MKEKWFIAAKKADFKGIAERFCIDPVTARIIRNRDIVGDEAIHQYLKGSLADLPDPESLKDCGKAAKILRDKILDGKKIRIIGDYDIDGVNASYILWKGLKRCGAQVDCEIPDRMKDGYGLNLSLIQYALEEGIDTILTCDNGISALEQIAYAKVHGMTVIVTDHHEPLFAEESAPEVYEGAEKIREKEKIYLIPRADAVVNPKRPDCPYPYKKLCGAAVAWKVLQALYRVMGVPEEEGREFLEFVAFATVGDVMDLDGENRILVKEGLKRLPDTENCGLQALMEVNGLQGQEISSYHIGFVLGPCINASGRLDTAKRSLRLLQCREKKEALKLARCLKELNDERKGMTQEAVEAACAAIEEQGLIHDRVLVIYLPDCHESIAGIVAGRIREKYYKPVFVVTDGKEGAKGSGRSIEAYSMFEEMVKCGELFDKFGGHPMAAGFSLKRERIQEMRRRLNESCSLTDADLIPKVLIDVPMPFHYITESLIQELSILEPFGKGNEKPQFAQKNVRLLRAKRIGKNGNVTKFLAAGEEGTVLPALYFGDAEQLAEDLETVYGPLEVRKLYQGMENRITLSVIYYPSVNEYQGRRSIQIVIKNYQVQKS</sequence>
<dbReference type="InterPro" id="IPR001667">
    <property type="entry name" value="DDH_dom"/>
</dbReference>
<comment type="similarity">
    <text evidence="1">Belongs to the RecJ family.</text>
</comment>
<accession>A0A9D1DAX8</accession>
<dbReference type="PANTHER" id="PTHR30255">
    <property type="entry name" value="SINGLE-STRANDED-DNA-SPECIFIC EXONUCLEASE RECJ"/>
    <property type="match status" value="1"/>
</dbReference>
<keyword evidence="4" id="KW-0378">Hydrolase</keyword>
<evidence type="ECO:0000313" key="9">
    <source>
        <dbReference type="EMBL" id="HIR14173.1"/>
    </source>
</evidence>
<keyword evidence="3" id="KW-0540">Nuclease</keyword>
<evidence type="ECO:0000259" key="8">
    <source>
        <dbReference type="Pfam" id="PF17768"/>
    </source>
</evidence>
<dbReference type="Pfam" id="PF01368">
    <property type="entry name" value="DHH"/>
    <property type="match status" value="1"/>
</dbReference>
<feature type="domain" description="RecJ OB" evidence="8">
    <location>
        <begin position="474"/>
        <end position="597"/>
    </location>
</feature>
<dbReference type="SUPFAM" id="SSF64182">
    <property type="entry name" value="DHH phosphoesterases"/>
    <property type="match status" value="1"/>
</dbReference>
<dbReference type="InterPro" id="IPR003156">
    <property type="entry name" value="DHHA1_dom"/>
</dbReference>
<dbReference type="PANTHER" id="PTHR30255:SF2">
    <property type="entry name" value="SINGLE-STRANDED-DNA-SPECIFIC EXONUCLEASE RECJ"/>
    <property type="match status" value="1"/>
</dbReference>
<evidence type="ECO:0000259" key="7">
    <source>
        <dbReference type="Pfam" id="PF02272"/>
    </source>
</evidence>
<gene>
    <name evidence="9" type="ORF">IAB31_09655</name>
</gene>
<dbReference type="Gene3D" id="3.90.1640.30">
    <property type="match status" value="1"/>
</dbReference>
<dbReference type="GO" id="GO:0003676">
    <property type="term" value="F:nucleic acid binding"/>
    <property type="evidence" value="ECO:0007669"/>
    <property type="project" value="InterPro"/>
</dbReference>
<evidence type="ECO:0000313" key="10">
    <source>
        <dbReference type="Proteomes" id="UP000886757"/>
    </source>
</evidence>
<dbReference type="GO" id="GO:0004527">
    <property type="term" value="F:exonuclease activity"/>
    <property type="evidence" value="ECO:0007669"/>
    <property type="project" value="UniProtKB-KW"/>
</dbReference>
<dbReference type="Pfam" id="PF17768">
    <property type="entry name" value="RecJ_OB"/>
    <property type="match status" value="1"/>
</dbReference>
<proteinExistence type="inferred from homology"/>
<dbReference type="Gene3D" id="3.10.310.30">
    <property type="match status" value="1"/>
</dbReference>
<protein>
    <recommendedName>
        <fullName evidence="2">Single-stranded-DNA-specific exonuclease RecJ</fullName>
    </recommendedName>
</protein>
<evidence type="ECO:0000256" key="3">
    <source>
        <dbReference type="ARBA" id="ARBA00022722"/>
    </source>
</evidence>
<dbReference type="InterPro" id="IPR038763">
    <property type="entry name" value="DHH_sf"/>
</dbReference>
<evidence type="ECO:0000256" key="1">
    <source>
        <dbReference type="ARBA" id="ARBA00005915"/>
    </source>
</evidence>
<dbReference type="Pfam" id="PF02272">
    <property type="entry name" value="DHHA1"/>
    <property type="match status" value="1"/>
</dbReference>
<comment type="caution">
    <text evidence="9">The sequence shown here is derived from an EMBL/GenBank/DDBJ whole genome shotgun (WGS) entry which is preliminary data.</text>
</comment>
<dbReference type="EMBL" id="DVGK01000111">
    <property type="protein sequence ID" value="HIR14173.1"/>
    <property type="molecule type" value="Genomic_DNA"/>
</dbReference>
<dbReference type="Proteomes" id="UP000886757">
    <property type="component" value="Unassembled WGS sequence"/>
</dbReference>
<evidence type="ECO:0000256" key="4">
    <source>
        <dbReference type="ARBA" id="ARBA00022801"/>
    </source>
</evidence>
<reference evidence="9" key="1">
    <citation type="submission" date="2020-10" db="EMBL/GenBank/DDBJ databases">
        <authorList>
            <person name="Gilroy R."/>
        </authorList>
    </citation>
    <scope>NUCLEOTIDE SEQUENCE</scope>
    <source>
        <strain evidence="9">ChiSjej4B22-8148</strain>
    </source>
</reference>
<name>A0A9D1DAX8_9FIRM</name>
<evidence type="ECO:0000256" key="2">
    <source>
        <dbReference type="ARBA" id="ARBA00019841"/>
    </source>
</evidence>
<keyword evidence="5" id="KW-0269">Exonuclease</keyword>
<evidence type="ECO:0000259" key="6">
    <source>
        <dbReference type="Pfam" id="PF01368"/>
    </source>
</evidence>
<evidence type="ECO:0000256" key="5">
    <source>
        <dbReference type="ARBA" id="ARBA00022839"/>
    </source>
</evidence>